<evidence type="ECO:0000313" key="10">
    <source>
        <dbReference type="EMBL" id="GAA5125429.1"/>
    </source>
</evidence>
<evidence type="ECO:0000256" key="6">
    <source>
        <dbReference type="ARBA" id="ARBA00023136"/>
    </source>
</evidence>
<keyword evidence="4 8" id="KW-0812">Transmembrane</keyword>
<comment type="subcellular location">
    <subcellularLocation>
        <location evidence="1">Cell membrane</location>
        <topology evidence="1">Multi-pass membrane protein</topology>
    </subcellularLocation>
</comment>
<dbReference type="InterPro" id="IPR020846">
    <property type="entry name" value="MFS_dom"/>
</dbReference>
<organism evidence="10 11">
    <name type="scientific">Pseudonocardia adelaidensis</name>
    <dbReference type="NCBI Taxonomy" id="648754"/>
    <lineage>
        <taxon>Bacteria</taxon>
        <taxon>Bacillati</taxon>
        <taxon>Actinomycetota</taxon>
        <taxon>Actinomycetes</taxon>
        <taxon>Pseudonocardiales</taxon>
        <taxon>Pseudonocardiaceae</taxon>
        <taxon>Pseudonocardia</taxon>
    </lineage>
</organism>
<feature type="transmembrane region" description="Helical" evidence="8">
    <location>
        <begin position="66"/>
        <end position="90"/>
    </location>
</feature>
<feature type="transmembrane region" description="Helical" evidence="8">
    <location>
        <begin position="292"/>
        <end position="312"/>
    </location>
</feature>
<feature type="region of interest" description="Disordered" evidence="7">
    <location>
        <begin position="1"/>
        <end position="21"/>
    </location>
</feature>
<feature type="transmembrane region" description="Helical" evidence="8">
    <location>
        <begin position="321"/>
        <end position="340"/>
    </location>
</feature>
<evidence type="ECO:0000256" key="3">
    <source>
        <dbReference type="ARBA" id="ARBA00022475"/>
    </source>
</evidence>
<evidence type="ECO:0000256" key="2">
    <source>
        <dbReference type="ARBA" id="ARBA00022448"/>
    </source>
</evidence>
<dbReference type="Gene3D" id="1.20.1250.20">
    <property type="entry name" value="MFS general substrate transporter like domains"/>
    <property type="match status" value="2"/>
</dbReference>
<dbReference type="PANTHER" id="PTHR43045:SF1">
    <property type="entry name" value="SHIKIMATE TRANSPORTER"/>
    <property type="match status" value="1"/>
</dbReference>
<dbReference type="InterPro" id="IPR011701">
    <property type="entry name" value="MFS"/>
</dbReference>
<dbReference type="Pfam" id="PF07690">
    <property type="entry name" value="MFS_1"/>
    <property type="match status" value="1"/>
</dbReference>
<dbReference type="CDD" id="cd17369">
    <property type="entry name" value="MFS_ShiA_like"/>
    <property type="match status" value="1"/>
</dbReference>
<keyword evidence="3" id="KW-1003">Cell membrane</keyword>
<evidence type="ECO:0000256" key="5">
    <source>
        <dbReference type="ARBA" id="ARBA00022989"/>
    </source>
</evidence>
<feature type="domain" description="Major facilitator superfamily (MFS) profile" evidence="9">
    <location>
        <begin position="29"/>
        <end position="436"/>
    </location>
</feature>
<evidence type="ECO:0000256" key="7">
    <source>
        <dbReference type="SAM" id="MobiDB-lite"/>
    </source>
</evidence>
<accession>A0ABP9NLG2</accession>
<comment type="caution">
    <text evidence="10">The sequence shown here is derived from an EMBL/GenBank/DDBJ whole genome shotgun (WGS) entry which is preliminary data.</text>
</comment>
<keyword evidence="2" id="KW-0813">Transport</keyword>
<dbReference type="PROSITE" id="PS50850">
    <property type="entry name" value="MFS"/>
    <property type="match status" value="1"/>
</dbReference>
<dbReference type="PROSITE" id="PS00216">
    <property type="entry name" value="SUGAR_TRANSPORT_1"/>
    <property type="match status" value="1"/>
</dbReference>
<feature type="transmembrane region" description="Helical" evidence="8">
    <location>
        <begin position="129"/>
        <end position="157"/>
    </location>
</feature>
<feature type="transmembrane region" description="Helical" evidence="8">
    <location>
        <begin position="385"/>
        <end position="405"/>
    </location>
</feature>
<proteinExistence type="predicted"/>
<feature type="transmembrane region" description="Helical" evidence="8">
    <location>
        <begin position="411"/>
        <end position="432"/>
    </location>
</feature>
<evidence type="ECO:0000256" key="8">
    <source>
        <dbReference type="SAM" id="Phobius"/>
    </source>
</evidence>
<dbReference type="Proteomes" id="UP001500804">
    <property type="component" value="Unassembled WGS sequence"/>
</dbReference>
<evidence type="ECO:0000256" key="1">
    <source>
        <dbReference type="ARBA" id="ARBA00004651"/>
    </source>
</evidence>
<feature type="transmembrane region" description="Helical" evidence="8">
    <location>
        <begin position="178"/>
        <end position="199"/>
    </location>
</feature>
<dbReference type="EMBL" id="BAABJO010000014">
    <property type="protein sequence ID" value="GAA5125429.1"/>
    <property type="molecule type" value="Genomic_DNA"/>
</dbReference>
<feature type="transmembrane region" description="Helical" evidence="8">
    <location>
        <begin position="102"/>
        <end position="123"/>
    </location>
</feature>
<evidence type="ECO:0000256" key="4">
    <source>
        <dbReference type="ARBA" id="ARBA00022692"/>
    </source>
</evidence>
<dbReference type="PANTHER" id="PTHR43045">
    <property type="entry name" value="SHIKIMATE TRANSPORTER"/>
    <property type="match status" value="1"/>
</dbReference>
<dbReference type="PROSITE" id="PS00217">
    <property type="entry name" value="SUGAR_TRANSPORT_2"/>
    <property type="match status" value="1"/>
</dbReference>
<dbReference type="RefSeq" id="WP_345606699.1">
    <property type="nucleotide sequence ID" value="NZ_BAABJO010000014.1"/>
</dbReference>
<sequence length="451" mass="46664">MDHDRFDDRRTPDAAAGVDHSDGAAPRRVVLASMIGTTLEFYDFIVYGTVAALVFNKLFFPASAPGIGTLLALSTFAVGFLARPVGAAVCGHLGDRIGRKRTLMLTLVVMGGATVLIGVLPTFESAGLWAPLVLVVLRLLQGAAVGGEWGGAVLLIGEHAAEGRRGKATSFAQLGSPVGLLLANGVVLGVVAAVGTPAFESWGWRLPFLLSVVLIAVGVFLRRAVDESPVFRRMQAEQATATSPVPEVLRLHWRRLLVAIGVTVVSFGGYYVFTTVGLAYLSLREAPSSYGLYGTVIGAAVSVPVILGSGALSDRIGRRPVYALSAVLMGAWAFVFFPLLDTGGGVQVAVAIAVGVVIWSVLYGAQGAFLSELFASRVRYTGASLAYQVTGALGGLVPLVSLSLLETAGTSTAVAAFVALTAVVSLVAIRLAPETALTRSAELDAAAAGGR</sequence>
<feature type="transmembrane region" description="Helical" evidence="8">
    <location>
        <begin position="256"/>
        <end position="280"/>
    </location>
</feature>
<feature type="compositionally biased region" description="Basic and acidic residues" evidence="7">
    <location>
        <begin position="1"/>
        <end position="12"/>
    </location>
</feature>
<protein>
    <submittedName>
        <fullName evidence="10">MFS transporter</fullName>
    </submittedName>
</protein>
<dbReference type="SUPFAM" id="SSF103473">
    <property type="entry name" value="MFS general substrate transporter"/>
    <property type="match status" value="1"/>
</dbReference>
<dbReference type="InterPro" id="IPR005829">
    <property type="entry name" value="Sugar_transporter_CS"/>
</dbReference>
<keyword evidence="6 8" id="KW-0472">Membrane</keyword>
<name>A0ABP9NLG2_9PSEU</name>
<feature type="transmembrane region" description="Helical" evidence="8">
    <location>
        <begin position="205"/>
        <end position="225"/>
    </location>
</feature>
<dbReference type="InterPro" id="IPR036259">
    <property type="entry name" value="MFS_trans_sf"/>
</dbReference>
<keyword evidence="5 8" id="KW-1133">Transmembrane helix</keyword>
<feature type="transmembrane region" description="Helical" evidence="8">
    <location>
        <begin position="41"/>
        <end position="60"/>
    </location>
</feature>
<feature type="transmembrane region" description="Helical" evidence="8">
    <location>
        <begin position="346"/>
        <end position="365"/>
    </location>
</feature>
<keyword evidence="11" id="KW-1185">Reference proteome</keyword>
<reference evidence="11" key="1">
    <citation type="journal article" date="2019" name="Int. J. Syst. Evol. Microbiol.">
        <title>The Global Catalogue of Microorganisms (GCM) 10K type strain sequencing project: providing services to taxonomists for standard genome sequencing and annotation.</title>
        <authorList>
            <consortium name="The Broad Institute Genomics Platform"/>
            <consortium name="The Broad Institute Genome Sequencing Center for Infectious Disease"/>
            <person name="Wu L."/>
            <person name="Ma J."/>
        </authorList>
    </citation>
    <scope>NUCLEOTIDE SEQUENCE [LARGE SCALE GENOMIC DNA]</scope>
    <source>
        <strain evidence="11">JCM 18302</strain>
    </source>
</reference>
<gene>
    <name evidence="10" type="ORF">GCM10023320_39810</name>
</gene>
<evidence type="ECO:0000313" key="11">
    <source>
        <dbReference type="Proteomes" id="UP001500804"/>
    </source>
</evidence>
<evidence type="ECO:0000259" key="9">
    <source>
        <dbReference type="PROSITE" id="PS50850"/>
    </source>
</evidence>